<proteinExistence type="inferred from homology"/>
<evidence type="ECO:0000313" key="10">
    <source>
        <dbReference type="EMBL" id="ORA21050.1"/>
    </source>
</evidence>
<evidence type="ECO:0000256" key="2">
    <source>
        <dbReference type="ARBA" id="ARBA00007317"/>
    </source>
</evidence>
<dbReference type="PROSITE" id="PS50968">
    <property type="entry name" value="BIOTINYL_LIPOYL"/>
    <property type="match status" value="1"/>
</dbReference>
<keyword evidence="11" id="KW-1185">Reference proteome</keyword>
<dbReference type="SUPFAM" id="SSF51230">
    <property type="entry name" value="Single hybrid motif"/>
    <property type="match status" value="1"/>
</dbReference>
<dbReference type="CDD" id="cd06849">
    <property type="entry name" value="lipoyl_domain"/>
    <property type="match status" value="1"/>
</dbReference>
<keyword evidence="3 6" id="KW-0808">Transferase</keyword>
<evidence type="ECO:0000256" key="5">
    <source>
        <dbReference type="ARBA" id="ARBA00023315"/>
    </source>
</evidence>
<dbReference type="Pfam" id="PF02817">
    <property type="entry name" value="E3_binding"/>
    <property type="match status" value="1"/>
</dbReference>
<evidence type="ECO:0000256" key="1">
    <source>
        <dbReference type="ARBA" id="ARBA00001938"/>
    </source>
</evidence>
<dbReference type="Pfam" id="PF00364">
    <property type="entry name" value="Biotin_lipoyl"/>
    <property type="match status" value="1"/>
</dbReference>
<comment type="caution">
    <text evidence="10">The sequence shown here is derived from an EMBL/GenBank/DDBJ whole genome shotgun (WGS) entry which is preliminary data.</text>
</comment>
<evidence type="ECO:0000259" key="8">
    <source>
        <dbReference type="PROSITE" id="PS50968"/>
    </source>
</evidence>
<dbReference type="Proteomes" id="UP000192707">
    <property type="component" value="Unassembled WGS sequence"/>
</dbReference>
<organism evidence="10 11">
    <name type="scientific">Mycobacterium arosiense ATCC BAA-1401 = DSM 45069</name>
    <dbReference type="NCBI Taxonomy" id="1265311"/>
    <lineage>
        <taxon>Bacteria</taxon>
        <taxon>Bacillati</taxon>
        <taxon>Actinomycetota</taxon>
        <taxon>Actinomycetes</taxon>
        <taxon>Mycobacteriales</taxon>
        <taxon>Mycobacteriaceae</taxon>
        <taxon>Mycobacterium</taxon>
        <taxon>Mycobacterium avium complex (MAC)</taxon>
    </lineage>
</organism>
<dbReference type="GO" id="GO:0031405">
    <property type="term" value="F:lipoic acid binding"/>
    <property type="evidence" value="ECO:0007669"/>
    <property type="project" value="TreeGrafter"/>
</dbReference>
<keyword evidence="4 6" id="KW-0450">Lipoyl</keyword>
<dbReference type="GO" id="GO:0005737">
    <property type="term" value="C:cytoplasm"/>
    <property type="evidence" value="ECO:0007669"/>
    <property type="project" value="TreeGrafter"/>
</dbReference>
<dbReference type="GO" id="GO:0016407">
    <property type="term" value="F:acetyltransferase activity"/>
    <property type="evidence" value="ECO:0007669"/>
    <property type="project" value="TreeGrafter"/>
</dbReference>
<dbReference type="Gene3D" id="2.40.50.100">
    <property type="match status" value="1"/>
</dbReference>
<dbReference type="InterPro" id="IPR011053">
    <property type="entry name" value="Single_hybrid_motif"/>
</dbReference>
<gene>
    <name evidence="10" type="ORF">BST14_00980</name>
</gene>
<evidence type="ECO:0000256" key="3">
    <source>
        <dbReference type="ARBA" id="ARBA00022679"/>
    </source>
</evidence>
<feature type="domain" description="Lipoyl-binding" evidence="8">
    <location>
        <begin position="6"/>
        <end position="81"/>
    </location>
</feature>
<evidence type="ECO:0000313" key="11">
    <source>
        <dbReference type="Proteomes" id="UP000192707"/>
    </source>
</evidence>
<keyword evidence="5 6" id="KW-0012">Acyltransferase</keyword>
<dbReference type="Pfam" id="PF00198">
    <property type="entry name" value="2-oxoacid_dh"/>
    <property type="match status" value="1"/>
</dbReference>
<dbReference type="PANTHER" id="PTHR43178:SF5">
    <property type="entry name" value="LIPOAMIDE ACYLTRANSFERASE COMPONENT OF BRANCHED-CHAIN ALPHA-KETO ACID DEHYDROGENASE COMPLEX, MITOCHONDRIAL"/>
    <property type="match status" value="1"/>
</dbReference>
<dbReference type="Gene3D" id="4.10.320.10">
    <property type="entry name" value="E3-binding domain"/>
    <property type="match status" value="1"/>
</dbReference>
<feature type="region of interest" description="Disordered" evidence="7">
    <location>
        <begin position="100"/>
        <end position="121"/>
    </location>
</feature>
<dbReference type="SUPFAM" id="SSF52777">
    <property type="entry name" value="CoA-dependent acyltransferases"/>
    <property type="match status" value="1"/>
</dbReference>
<feature type="domain" description="Peripheral subunit-binding (PSBD)" evidence="9">
    <location>
        <begin position="118"/>
        <end position="154"/>
    </location>
</feature>
<dbReference type="PANTHER" id="PTHR43178">
    <property type="entry name" value="DIHYDROLIPOAMIDE ACETYLTRANSFERASE COMPONENT OF PYRUVATE DEHYDROGENASE COMPLEX"/>
    <property type="match status" value="1"/>
</dbReference>
<protein>
    <recommendedName>
        <fullName evidence="6">Dihydrolipoamide acetyltransferase component of pyruvate dehydrogenase complex</fullName>
        <ecNumber evidence="6">2.3.1.-</ecNumber>
    </recommendedName>
</protein>
<dbReference type="AlphaFoldDB" id="A0A1W9ZTD3"/>
<reference evidence="10 11" key="1">
    <citation type="submission" date="2016-12" db="EMBL/GenBank/DDBJ databases">
        <title>The new phylogeny of genus Mycobacterium.</title>
        <authorList>
            <person name="Tortoli E."/>
            <person name="Trovato A."/>
            <person name="Cirillo D.M."/>
        </authorList>
    </citation>
    <scope>NUCLEOTIDE SEQUENCE [LARGE SCALE GENOMIC DNA]</scope>
    <source>
        <strain evidence="10 11">DSM 45069</strain>
    </source>
</reference>
<sequence length="389" mass="41480">MSDDRIKSFRVPDLGEGLEEVTVTRWHVAVGEDVELNQVLCTVETAKAEVEIPSPYAGRIVETNGAEGDVLNVGAVLLRIDTAPLGGDSPAAQTAEPTLVGYGADSGIDSSRRTTRPRAAPPVRKLAKELMVDLNSVQRGEGAIITREDVLAAAGKNGGGVDARPVRGVHARMAEKMTLSHKEIPPAKVGVEVDCAELLRLSDRFRADQETITPFVLTLRLLVIALRHNELLNATWLDSPQGPQVRVEHRVHLGIAAATERGLLVPVIFDAHTQTTRELASKAAELIAGARAGKLGPGELRGSTFTVTNFGTLGVDDGVPVINHPEAAILGVGAIKPRPVVRGGEIVVRPTMSLTCVFDHRIADGAQVARFVCELRDLIEAPETALLDL</sequence>
<dbReference type="OrthoDB" id="9805770at2"/>
<dbReference type="RefSeq" id="WP_083062717.1">
    <property type="nucleotide sequence ID" value="NZ_MVHG01000001.1"/>
</dbReference>
<dbReference type="Gene3D" id="3.30.559.10">
    <property type="entry name" value="Chloramphenicol acetyltransferase-like domain"/>
    <property type="match status" value="1"/>
</dbReference>
<evidence type="ECO:0000256" key="4">
    <source>
        <dbReference type="ARBA" id="ARBA00022823"/>
    </source>
</evidence>
<dbReference type="InterPro" id="IPR000089">
    <property type="entry name" value="Biotin_lipoyl"/>
</dbReference>
<dbReference type="EC" id="2.3.1.-" evidence="6"/>
<evidence type="ECO:0000256" key="7">
    <source>
        <dbReference type="SAM" id="MobiDB-lite"/>
    </source>
</evidence>
<name>A0A1W9ZTD3_MYCAI</name>
<dbReference type="InterPro" id="IPR004167">
    <property type="entry name" value="PSBD"/>
</dbReference>
<comment type="cofactor">
    <cofactor evidence="1 6">
        <name>(R)-lipoate</name>
        <dbReference type="ChEBI" id="CHEBI:83088"/>
    </cofactor>
</comment>
<dbReference type="EMBL" id="MVHG01000001">
    <property type="protein sequence ID" value="ORA21050.1"/>
    <property type="molecule type" value="Genomic_DNA"/>
</dbReference>
<dbReference type="InterPro" id="IPR050743">
    <property type="entry name" value="2-oxoacid_DH_E2_comp"/>
</dbReference>
<comment type="similarity">
    <text evidence="2 6">Belongs to the 2-oxoacid dehydrogenase family.</text>
</comment>
<dbReference type="PROSITE" id="PS51826">
    <property type="entry name" value="PSBD"/>
    <property type="match status" value="1"/>
</dbReference>
<dbReference type="InterPro" id="IPR001078">
    <property type="entry name" value="2-oxoacid_DH_actylTfrase"/>
</dbReference>
<dbReference type="InterPro" id="IPR023213">
    <property type="entry name" value="CAT-like_dom_sf"/>
</dbReference>
<dbReference type="InterPro" id="IPR036625">
    <property type="entry name" value="E3-bd_dom_sf"/>
</dbReference>
<evidence type="ECO:0000259" key="9">
    <source>
        <dbReference type="PROSITE" id="PS51826"/>
    </source>
</evidence>
<accession>A0A1W9ZTD3</accession>
<evidence type="ECO:0000256" key="6">
    <source>
        <dbReference type="RuleBase" id="RU003423"/>
    </source>
</evidence>